<proteinExistence type="inferred from homology"/>
<dbReference type="SUPFAM" id="SSF161098">
    <property type="entry name" value="MetI-like"/>
    <property type="match status" value="1"/>
</dbReference>
<keyword evidence="11" id="KW-1185">Reference proteome</keyword>
<dbReference type="STRING" id="285351.SAMN04488035_0243"/>
<dbReference type="CDD" id="cd06261">
    <property type="entry name" value="TM_PBP2"/>
    <property type="match status" value="1"/>
</dbReference>
<keyword evidence="6 7" id="KW-0472">Membrane</keyword>
<feature type="transmembrane region" description="Helical" evidence="7">
    <location>
        <begin position="146"/>
        <end position="171"/>
    </location>
</feature>
<feature type="compositionally biased region" description="Polar residues" evidence="8">
    <location>
        <begin position="1"/>
        <end position="12"/>
    </location>
</feature>
<feature type="domain" description="ABC transmembrane type-1" evidence="9">
    <location>
        <begin position="109"/>
        <end position="301"/>
    </location>
</feature>
<dbReference type="Gene3D" id="1.10.3720.10">
    <property type="entry name" value="MetI-like"/>
    <property type="match status" value="1"/>
</dbReference>
<feature type="transmembrane region" description="Helical" evidence="7">
    <location>
        <begin position="280"/>
        <end position="301"/>
    </location>
</feature>
<feature type="transmembrane region" description="Helical" evidence="7">
    <location>
        <begin position="45"/>
        <end position="67"/>
    </location>
</feature>
<dbReference type="RefSeq" id="WP_229828349.1">
    <property type="nucleotide sequence ID" value="NZ_BNAN01000001.1"/>
</dbReference>
<dbReference type="GO" id="GO:0005886">
    <property type="term" value="C:plasma membrane"/>
    <property type="evidence" value="ECO:0007669"/>
    <property type="project" value="UniProtKB-SubCell"/>
</dbReference>
<dbReference type="PROSITE" id="PS50928">
    <property type="entry name" value="ABC_TM1"/>
    <property type="match status" value="1"/>
</dbReference>
<name>A0A1I2CS62_9MICO</name>
<dbReference type="PANTHER" id="PTHR43744">
    <property type="entry name" value="ABC TRANSPORTER PERMEASE PROTEIN MG189-RELATED-RELATED"/>
    <property type="match status" value="1"/>
</dbReference>
<evidence type="ECO:0000256" key="1">
    <source>
        <dbReference type="ARBA" id="ARBA00004651"/>
    </source>
</evidence>
<keyword evidence="3" id="KW-1003">Cell membrane</keyword>
<dbReference type="AlphaFoldDB" id="A0A1I2CS62"/>
<evidence type="ECO:0000256" key="4">
    <source>
        <dbReference type="ARBA" id="ARBA00022692"/>
    </source>
</evidence>
<dbReference type="InterPro" id="IPR000515">
    <property type="entry name" value="MetI-like"/>
</dbReference>
<evidence type="ECO:0000256" key="6">
    <source>
        <dbReference type="ARBA" id="ARBA00023136"/>
    </source>
</evidence>
<evidence type="ECO:0000313" key="11">
    <source>
        <dbReference type="Proteomes" id="UP000198520"/>
    </source>
</evidence>
<keyword evidence="2 7" id="KW-0813">Transport</keyword>
<protein>
    <submittedName>
        <fullName evidence="10">Carbohydrate ABC transporter membrane protein 2, CUT1 family</fullName>
    </submittedName>
</protein>
<dbReference type="Pfam" id="PF00528">
    <property type="entry name" value="BPD_transp_1"/>
    <property type="match status" value="1"/>
</dbReference>
<gene>
    <name evidence="10" type="ORF">SAMN04488035_0243</name>
</gene>
<accession>A0A1I2CS62</accession>
<keyword evidence="4 7" id="KW-0812">Transmembrane</keyword>
<comment type="subcellular location">
    <subcellularLocation>
        <location evidence="1 7">Cell membrane</location>
        <topology evidence="1 7">Multi-pass membrane protein</topology>
    </subcellularLocation>
</comment>
<dbReference type="GO" id="GO:0055085">
    <property type="term" value="P:transmembrane transport"/>
    <property type="evidence" value="ECO:0007669"/>
    <property type="project" value="InterPro"/>
</dbReference>
<dbReference type="InterPro" id="IPR035906">
    <property type="entry name" value="MetI-like_sf"/>
</dbReference>
<keyword evidence="5 7" id="KW-1133">Transmembrane helix</keyword>
<feature type="transmembrane region" description="Helical" evidence="7">
    <location>
        <begin position="220"/>
        <end position="245"/>
    </location>
</feature>
<dbReference type="PANTHER" id="PTHR43744:SF12">
    <property type="entry name" value="ABC TRANSPORTER PERMEASE PROTEIN MG189-RELATED"/>
    <property type="match status" value="1"/>
</dbReference>
<comment type="similarity">
    <text evidence="7">Belongs to the binding-protein-dependent transport system permease family.</text>
</comment>
<evidence type="ECO:0000256" key="7">
    <source>
        <dbReference type="RuleBase" id="RU363032"/>
    </source>
</evidence>
<sequence length="316" mass="34967">MTNTINGRSLGTTPAMPPMRLPRGGRRNRGASKFSQLGSKTQYKIGNAATLAVLSLFSIIMIAPLLWTLSTSLKTKAGVFSLPPQWIPDPFVWDTYVRIWTAGPLLSGIKNSLIVALTVTIVGSLFSTLAAFAFAKMRVPMKNALFLTLLGGLMIPFPTLMIPQFMMFAGWGWVDTLLPLIVPGLFGNIMMIFFLRQYLTSVPDTMIEAAKIDGASYLTIFWRMILPLIRPAIAAQFILWFMAVWNDYLAPIIYLNSPEKQTLQLVIASFNATYATQTDYPLIMAASFVALLPVLIIFLIFQRQIIESIALTGSKG</sequence>
<dbReference type="EMBL" id="FONZ01000001">
    <property type="protein sequence ID" value="SFE71151.1"/>
    <property type="molecule type" value="Genomic_DNA"/>
</dbReference>
<reference evidence="11" key="1">
    <citation type="submission" date="2016-10" db="EMBL/GenBank/DDBJ databases">
        <authorList>
            <person name="Varghese N."/>
            <person name="Submissions S."/>
        </authorList>
    </citation>
    <scope>NUCLEOTIDE SEQUENCE [LARGE SCALE GENOMIC DNA]</scope>
    <source>
        <strain evidence="11">DSM 19083</strain>
    </source>
</reference>
<evidence type="ECO:0000256" key="2">
    <source>
        <dbReference type="ARBA" id="ARBA00022448"/>
    </source>
</evidence>
<feature type="transmembrane region" description="Helical" evidence="7">
    <location>
        <begin position="113"/>
        <end position="134"/>
    </location>
</feature>
<feature type="transmembrane region" description="Helical" evidence="7">
    <location>
        <begin position="177"/>
        <end position="199"/>
    </location>
</feature>
<feature type="region of interest" description="Disordered" evidence="8">
    <location>
        <begin position="1"/>
        <end position="31"/>
    </location>
</feature>
<evidence type="ECO:0000313" key="10">
    <source>
        <dbReference type="EMBL" id="SFE71151.1"/>
    </source>
</evidence>
<organism evidence="10 11">
    <name type="scientific">Flavimobilis marinus</name>
    <dbReference type="NCBI Taxonomy" id="285351"/>
    <lineage>
        <taxon>Bacteria</taxon>
        <taxon>Bacillati</taxon>
        <taxon>Actinomycetota</taxon>
        <taxon>Actinomycetes</taxon>
        <taxon>Micrococcales</taxon>
        <taxon>Jonesiaceae</taxon>
        <taxon>Flavimobilis</taxon>
    </lineage>
</organism>
<dbReference type="Proteomes" id="UP000198520">
    <property type="component" value="Unassembled WGS sequence"/>
</dbReference>
<evidence type="ECO:0000256" key="5">
    <source>
        <dbReference type="ARBA" id="ARBA00022989"/>
    </source>
</evidence>
<evidence type="ECO:0000256" key="8">
    <source>
        <dbReference type="SAM" id="MobiDB-lite"/>
    </source>
</evidence>
<evidence type="ECO:0000256" key="3">
    <source>
        <dbReference type="ARBA" id="ARBA00022475"/>
    </source>
</evidence>
<evidence type="ECO:0000259" key="9">
    <source>
        <dbReference type="PROSITE" id="PS50928"/>
    </source>
</evidence>